<keyword evidence="3" id="KW-1185">Reference proteome</keyword>
<gene>
    <name evidence="2" type="ORF">ACFQPE_17790</name>
</gene>
<dbReference type="PANTHER" id="PTHR11895:SF7">
    <property type="entry name" value="GLUTAMYL-TRNA(GLN) AMIDOTRANSFERASE SUBUNIT A, MITOCHONDRIAL"/>
    <property type="match status" value="1"/>
</dbReference>
<dbReference type="AlphaFoldDB" id="A0ABD6ADI6"/>
<evidence type="ECO:0000313" key="2">
    <source>
        <dbReference type="EMBL" id="MFC7318629.1"/>
    </source>
</evidence>
<evidence type="ECO:0000313" key="3">
    <source>
        <dbReference type="Proteomes" id="UP001596547"/>
    </source>
</evidence>
<dbReference type="SUPFAM" id="SSF75304">
    <property type="entry name" value="Amidase signature (AS) enzymes"/>
    <property type="match status" value="1"/>
</dbReference>
<dbReference type="PANTHER" id="PTHR11895">
    <property type="entry name" value="TRANSAMIDASE"/>
    <property type="match status" value="1"/>
</dbReference>
<reference evidence="2 3" key="1">
    <citation type="journal article" date="2019" name="Int. J. Syst. Evol. Microbiol.">
        <title>The Global Catalogue of Microorganisms (GCM) 10K type strain sequencing project: providing services to taxonomists for standard genome sequencing and annotation.</title>
        <authorList>
            <consortium name="The Broad Institute Genomics Platform"/>
            <consortium name="The Broad Institute Genome Sequencing Center for Infectious Disease"/>
            <person name="Wu L."/>
            <person name="Ma J."/>
        </authorList>
    </citation>
    <scope>NUCLEOTIDE SEQUENCE [LARGE SCALE GENOMIC DNA]</scope>
    <source>
        <strain evidence="2 3">PSR21</strain>
    </source>
</reference>
<dbReference type="InterPro" id="IPR036928">
    <property type="entry name" value="AS_sf"/>
</dbReference>
<dbReference type="Proteomes" id="UP001596547">
    <property type="component" value="Unassembled WGS sequence"/>
</dbReference>
<evidence type="ECO:0000259" key="1">
    <source>
        <dbReference type="Pfam" id="PF01425"/>
    </source>
</evidence>
<accession>A0ABD6ADI6</accession>
<proteinExistence type="predicted"/>
<feature type="domain" description="Amidase" evidence="1">
    <location>
        <begin position="26"/>
        <end position="467"/>
    </location>
</feature>
<sequence>MAEERCFLPATELAERIASGDLSPVEVVDAYLDRIERRNDVVNAYVTITGDRARRAAREAARAVSRGDDLGPLHGVPIAIKDLFAFKAGVRHTFGSRVFAEREYVPDSDAPVVERLERAGAIVLGKTNTPEFGNRATTDNALVGTTVTPFAPGRTAGGTSGGSAAAVADGLAALAQGSDAGGSIRIPASCCGVYGLKPSFGRVPNGSRPNAFAEHTPFVQHGPLARTVADAAVMLDAVAGPHPDDPFTLPSPDESYLDAVDRPIDGMTVAYSPDLGTFVVDPEVRTAVEAVVEALADAGADVVEVDVTYDHSPEEIRDAWRTLFQVLMADVAMKIEVQHGMDLLEEHRDGIDPLFVRIVEAGRRYSAVEYKRADVVRTDVYDSIQAVLTAHDLLVTPTLAVPPFDADLVGPSEIDGQAVDPFIDWILSWPFNMTDHPAASLPAGFTGDGLPIGAQLVGRRFADGDVLAASAACERHNPWRDAYPPSP</sequence>
<protein>
    <submittedName>
        <fullName evidence="2">Amidase</fullName>
    </submittedName>
</protein>
<dbReference type="RefSeq" id="WP_276306532.1">
    <property type="nucleotide sequence ID" value="NZ_CP119993.1"/>
</dbReference>
<dbReference type="EMBL" id="JBHTBF010000003">
    <property type="protein sequence ID" value="MFC7318629.1"/>
    <property type="molecule type" value="Genomic_DNA"/>
</dbReference>
<dbReference type="GeneID" id="79317182"/>
<name>A0ABD6ADI6_9EURY</name>
<dbReference type="PIRSF" id="PIRSF001221">
    <property type="entry name" value="Amidase_fungi"/>
    <property type="match status" value="1"/>
</dbReference>
<dbReference type="Gene3D" id="3.90.1300.10">
    <property type="entry name" value="Amidase signature (AS) domain"/>
    <property type="match status" value="1"/>
</dbReference>
<dbReference type="InterPro" id="IPR000120">
    <property type="entry name" value="Amidase"/>
</dbReference>
<dbReference type="Pfam" id="PF01425">
    <property type="entry name" value="Amidase"/>
    <property type="match status" value="1"/>
</dbReference>
<dbReference type="InterPro" id="IPR023631">
    <property type="entry name" value="Amidase_dom"/>
</dbReference>
<comment type="caution">
    <text evidence="2">The sequence shown here is derived from an EMBL/GenBank/DDBJ whole genome shotgun (WGS) entry which is preliminary data.</text>
</comment>
<organism evidence="2 3">
    <name type="scientific">Halomarina halobia</name>
    <dbReference type="NCBI Taxonomy" id="3033386"/>
    <lineage>
        <taxon>Archaea</taxon>
        <taxon>Methanobacteriati</taxon>
        <taxon>Methanobacteriota</taxon>
        <taxon>Stenosarchaea group</taxon>
        <taxon>Halobacteria</taxon>
        <taxon>Halobacteriales</taxon>
        <taxon>Natronomonadaceae</taxon>
        <taxon>Halomarina</taxon>
    </lineage>
</organism>